<name>A0A0M6YMX2_9RHOB</name>
<gene>
    <name evidence="2" type="ORF">JDO7802_02612</name>
</gene>
<proteinExistence type="predicted"/>
<organism evidence="2 3">
    <name type="scientific">Jannaschia donghaensis</name>
    <dbReference type="NCBI Taxonomy" id="420998"/>
    <lineage>
        <taxon>Bacteria</taxon>
        <taxon>Pseudomonadati</taxon>
        <taxon>Pseudomonadota</taxon>
        <taxon>Alphaproteobacteria</taxon>
        <taxon>Rhodobacterales</taxon>
        <taxon>Roseobacteraceae</taxon>
        <taxon>Jannaschia</taxon>
    </lineage>
</organism>
<dbReference type="SUPFAM" id="SSF88713">
    <property type="entry name" value="Glycoside hydrolase/deacetylase"/>
    <property type="match status" value="1"/>
</dbReference>
<dbReference type="InterPro" id="IPR011330">
    <property type="entry name" value="Glyco_hydro/deAcase_b/a-brl"/>
</dbReference>
<evidence type="ECO:0000313" key="2">
    <source>
        <dbReference type="EMBL" id="CTQ50587.1"/>
    </source>
</evidence>
<sequence>MIKGILLGSASALALSALFFVSVILIAPPPQSPTRPAASLPDAPTLRDQAESTPRVPERPVRDDAVVAEAPAVPTGDATPGVEVPAGSQFNRPPEDRAARTPGVEAAPRPLAVTEGLRAGTTPTDAPAPQTTSATQPTPGIIAGFGAAPQVGDAPAVPRPTDELAPRTFGEVNMAAESAAAPADVEAPEAQPVPVPVIETAEAEGEPEPAAVVGPYVSETEAAPSAPSTPDGEIELAQAETSQDVAPAEPAQDDRDAEPQITVVETPLVVPRAETPQDDAEPDNTVMPRRLILDSERQEDDADADVVTVAPPPPKGALDLQAANFENPNDLPLMSIVLIDDPAFDVDRESLTAFDFPVTFAIDPTRPDAAEVAAVYRAAGHEVVALADIFPQGATPQDIEVAASAMRRALPQAVGLLDRASGGVAGDRAALDALLPALEEAGMGLLAHPAGLNTGVTTARREGVPATTLYRVLDDDAERAPVIVRYLDRATFEAAQDGTTVVLGRATSQTVTAIYSWRLGNRAEQVAAAPLSAVLKAAGEAEP</sequence>
<dbReference type="Gene3D" id="3.20.20.370">
    <property type="entry name" value="Glycoside hydrolase/deacetylase"/>
    <property type="match status" value="1"/>
</dbReference>
<protein>
    <submittedName>
        <fullName evidence="2">Divergent polysaccharide deacetylase</fullName>
    </submittedName>
</protein>
<reference evidence="2 3" key="1">
    <citation type="submission" date="2015-07" db="EMBL/GenBank/DDBJ databases">
        <authorList>
            <person name="Noorani M."/>
        </authorList>
    </citation>
    <scope>NUCLEOTIDE SEQUENCE [LARGE SCALE GENOMIC DNA]</scope>
    <source>
        <strain evidence="2 3">CECT 7802</strain>
    </source>
</reference>
<dbReference type="OrthoDB" id="7658418at2"/>
<dbReference type="EMBL" id="CXSU01000012">
    <property type="protein sequence ID" value="CTQ50587.1"/>
    <property type="molecule type" value="Genomic_DNA"/>
</dbReference>
<dbReference type="STRING" id="420998.JDO7802_02612"/>
<accession>A0A0M6YMX2</accession>
<dbReference type="Proteomes" id="UP000049222">
    <property type="component" value="Unassembled WGS sequence"/>
</dbReference>
<feature type="region of interest" description="Disordered" evidence="1">
    <location>
        <begin position="240"/>
        <end position="284"/>
    </location>
</feature>
<feature type="compositionally biased region" description="Basic and acidic residues" evidence="1">
    <location>
        <begin position="56"/>
        <end position="65"/>
    </location>
</feature>
<dbReference type="GO" id="GO:0005975">
    <property type="term" value="P:carbohydrate metabolic process"/>
    <property type="evidence" value="ECO:0007669"/>
    <property type="project" value="InterPro"/>
</dbReference>
<feature type="region of interest" description="Disordered" evidence="1">
    <location>
        <begin position="31"/>
        <end position="164"/>
    </location>
</feature>
<dbReference type="RefSeq" id="WP_055086216.1">
    <property type="nucleotide sequence ID" value="NZ_CXSU01000012.1"/>
</dbReference>
<evidence type="ECO:0000256" key="1">
    <source>
        <dbReference type="SAM" id="MobiDB-lite"/>
    </source>
</evidence>
<feature type="compositionally biased region" description="Low complexity" evidence="1">
    <location>
        <begin position="121"/>
        <end position="139"/>
    </location>
</feature>
<keyword evidence="3" id="KW-1185">Reference proteome</keyword>
<dbReference type="AlphaFoldDB" id="A0A0M6YMX2"/>
<dbReference type="InterPro" id="IPR006837">
    <property type="entry name" value="Divergent_DAC"/>
</dbReference>
<dbReference type="Pfam" id="PF04748">
    <property type="entry name" value="Polysacc_deac_2"/>
    <property type="match status" value="1"/>
</dbReference>
<evidence type="ECO:0000313" key="3">
    <source>
        <dbReference type="Proteomes" id="UP000049222"/>
    </source>
</evidence>